<dbReference type="Proteomes" id="UP000050640">
    <property type="component" value="Unplaced"/>
</dbReference>
<evidence type="ECO:0000259" key="1">
    <source>
        <dbReference type="PROSITE" id="PS50055"/>
    </source>
</evidence>
<dbReference type="InterPro" id="IPR052782">
    <property type="entry name" value="Oocyte-zygote_transition_reg"/>
</dbReference>
<dbReference type="Pfam" id="PF00102">
    <property type="entry name" value="Y_phosphatase"/>
    <property type="match status" value="1"/>
</dbReference>
<dbReference type="STRING" id="1147741.A0A0R3RVP2"/>
<feature type="domain" description="Tyrosine-protein phosphatase" evidence="1">
    <location>
        <begin position="43"/>
        <end position="294"/>
    </location>
</feature>
<dbReference type="AlphaFoldDB" id="A0A0R3RVP2"/>
<protein>
    <submittedName>
        <fullName evidence="4">Protein-tyrosine phosphatase</fullName>
    </submittedName>
</protein>
<evidence type="ECO:0000313" key="4">
    <source>
        <dbReference type="WBParaSite" id="EEL_0000618701-mRNA-1"/>
    </source>
</evidence>
<dbReference type="PROSITE" id="PS50055">
    <property type="entry name" value="TYR_PHOSPHATASE_PTP"/>
    <property type="match status" value="1"/>
</dbReference>
<dbReference type="SMART" id="SM00194">
    <property type="entry name" value="PTPc"/>
    <property type="match status" value="1"/>
</dbReference>
<accession>A0A0R3RVP2</accession>
<dbReference type="Gene3D" id="3.90.190.10">
    <property type="entry name" value="Protein tyrosine phosphatase superfamily"/>
    <property type="match status" value="1"/>
</dbReference>
<evidence type="ECO:0000259" key="2">
    <source>
        <dbReference type="PROSITE" id="PS50056"/>
    </source>
</evidence>
<evidence type="ECO:0000313" key="3">
    <source>
        <dbReference type="Proteomes" id="UP000050640"/>
    </source>
</evidence>
<dbReference type="SUPFAM" id="SSF52799">
    <property type="entry name" value="(Phosphotyrosine protein) phosphatases II"/>
    <property type="match status" value="1"/>
</dbReference>
<dbReference type="InterPro" id="IPR000242">
    <property type="entry name" value="PTP_cat"/>
</dbReference>
<dbReference type="PROSITE" id="PS50056">
    <property type="entry name" value="TYR_PHOSPHATASE_2"/>
    <property type="match status" value="1"/>
</dbReference>
<dbReference type="InterPro" id="IPR003595">
    <property type="entry name" value="Tyr_Pase_cat"/>
</dbReference>
<proteinExistence type="predicted"/>
<dbReference type="SMART" id="SM00404">
    <property type="entry name" value="PTPc_motif"/>
    <property type="match status" value="1"/>
</dbReference>
<dbReference type="PRINTS" id="PR00700">
    <property type="entry name" value="PRTYPHPHTASE"/>
</dbReference>
<dbReference type="InterPro" id="IPR016130">
    <property type="entry name" value="Tyr_Pase_AS"/>
</dbReference>
<dbReference type="InterPro" id="IPR029021">
    <property type="entry name" value="Prot-tyrosine_phosphatase-like"/>
</dbReference>
<dbReference type="WBParaSite" id="EEL_0000618701-mRNA-1">
    <property type="protein sequence ID" value="EEL_0000618701-mRNA-1"/>
    <property type="gene ID" value="EEL_0000618701"/>
</dbReference>
<keyword evidence="3" id="KW-1185">Reference proteome</keyword>
<dbReference type="PANTHER" id="PTHR46163:SF2">
    <property type="entry name" value="PROTEIN-TYROSINE PHOSPHATASE"/>
    <property type="match status" value="1"/>
</dbReference>
<name>A0A0R3RVP2_9BILA</name>
<dbReference type="CDD" id="cd00047">
    <property type="entry name" value="PTPc"/>
    <property type="match status" value="1"/>
</dbReference>
<reference evidence="4" key="1">
    <citation type="submission" date="2016-04" db="UniProtKB">
        <authorList>
            <consortium name="WormBaseParasite"/>
        </authorList>
    </citation>
    <scope>IDENTIFICATION</scope>
</reference>
<dbReference type="GO" id="GO:0004725">
    <property type="term" value="F:protein tyrosine phosphatase activity"/>
    <property type="evidence" value="ECO:0007669"/>
    <property type="project" value="InterPro"/>
</dbReference>
<dbReference type="PROSITE" id="PS00383">
    <property type="entry name" value="TYR_PHOSPHATASE_1"/>
    <property type="match status" value="1"/>
</dbReference>
<dbReference type="InterPro" id="IPR000387">
    <property type="entry name" value="Tyr_Pase_dom"/>
</dbReference>
<organism evidence="3 4">
    <name type="scientific">Elaeophora elaphi</name>
    <dbReference type="NCBI Taxonomy" id="1147741"/>
    <lineage>
        <taxon>Eukaryota</taxon>
        <taxon>Metazoa</taxon>
        <taxon>Ecdysozoa</taxon>
        <taxon>Nematoda</taxon>
        <taxon>Chromadorea</taxon>
        <taxon>Rhabditida</taxon>
        <taxon>Spirurina</taxon>
        <taxon>Spiruromorpha</taxon>
        <taxon>Filarioidea</taxon>
        <taxon>Onchocercidae</taxon>
        <taxon>Elaeophora</taxon>
    </lineage>
</organism>
<dbReference type="PANTHER" id="PTHR46163">
    <property type="entry name" value="TYROSINE-PROTEIN PHOSPHATASE-RELATED"/>
    <property type="match status" value="1"/>
</dbReference>
<feature type="domain" description="Tyrosine specific protein phosphatases" evidence="2">
    <location>
        <begin position="213"/>
        <end position="285"/>
    </location>
</feature>
<sequence length="329" mass="37867">MERDSRPGRRRLATLRKGAQNQDMIIQMKDFCTTTVATGVQGLMKEFNEIRASSILPSKLAKTAFDKNPDKNRYRDVFCVDETRVVLNYPPETNDYIHANWVDVVSIKQRFICTQAPKENTVDDFWRMVWQERCRSIVMLCNIIECGKKKCEQYWPAQEGESKEYGTLKVTCNGVIQEEKMLTISNLVVTNGNKKLTLEHIAWNDWPDRGVPNNFLAPFRLLQRIKNQIHVVIHCSAGIGRTGTVVGLDIADSMFNDGMKVTMRDVIRELRLQRHGSVQTDIQYVYIHRCLLALSENRKIIKRDEMASFLKDYEILAHARGGISPNPTK</sequence>